<proteinExistence type="predicted"/>
<keyword evidence="3" id="KW-1185">Reference proteome</keyword>
<evidence type="ECO:0000256" key="1">
    <source>
        <dbReference type="SAM" id="MobiDB-lite"/>
    </source>
</evidence>
<reference evidence="3" key="1">
    <citation type="submission" date="2008-02" db="EMBL/GenBank/DDBJ databases">
        <authorList>
            <consortium name="The Broad Institute Genome Sequencing Platform"/>
            <person name="Fischbach M."/>
            <person name="Ward D."/>
            <person name="Young S."/>
            <person name="Jaffe D."/>
            <person name="Gnerre S."/>
            <person name="Berlin A."/>
            <person name="Heiman D."/>
            <person name="Hepburn T."/>
            <person name="Sykes S."/>
            <person name="Alvarado L."/>
            <person name="Kodira C.D."/>
            <person name="Straight P."/>
            <person name="Clardy J."/>
            <person name="Hung D."/>
            <person name="Kolter R."/>
            <person name="Mekalanos J."/>
            <person name="Walker S."/>
            <person name="Walsh C.T."/>
            <person name="Lander E."/>
            <person name="Galagan J."/>
            <person name="Nusbaum C."/>
            <person name="Birren B."/>
        </authorList>
    </citation>
    <scope>NUCLEOTIDE SEQUENCE [LARGE SCALE GENOMIC DNA]</scope>
    <source>
        <strain evidence="3">ATCC 25486 / DSM 40338 / CBS 914.69 / JCM 4507 / NBRC 13074 / NRRL 2958 / 5647</strain>
    </source>
</reference>
<dbReference type="Proteomes" id="UP000002805">
    <property type="component" value="Chromosome"/>
</dbReference>
<name>D6X8L0_STRE2</name>
<feature type="region of interest" description="Disordered" evidence="1">
    <location>
        <begin position="37"/>
        <end position="70"/>
    </location>
</feature>
<evidence type="ECO:0000313" key="3">
    <source>
        <dbReference type="Proteomes" id="UP000002805"/>
    </source>
</evidence>
<gene>
    <name evidence="2" type="ORF">SSDG_07008</name>
</gene>
<dbReference type="HOGENOM" id="CLU_2132182_0_0_11"/>
<reference evidence="3" key="2">
    <citation type="submission" date="2009-10" db="EMBL/GenBank/DDBJ databases">
        <title>The genome sequence of Streptomyces pristinaespiralis strain ATCC 25486.</title>
        <authorList>
            <consortium name="The Broad Institute Genome Sequencing Platform"/>
            <consortium name="Broad Institute Microbial Sequencing Center"/>
            <person name="Fischbach M."/>
            <person name="Godfrey P."/>
            <person name="Ward D."/>
            <person name="Young S."/>
            <person name="Zeng Q."/>
            <person name="Koehrsen M."/>
            <person name="Alvarado L."/>
            <person name="Berlin A.M."/>
            <person name="Bochicchio J."/>
            <person name="Borenstein D."/>
            <person name="Chapman S.B."/>
            <person name="Chen Z."/>
            <person name="Engels R."/>
            <person name="Freedman E."/>
            <person name="Gellesch M."/>
            <person name="Goldberg J."/>
            <person name="Griggs A."/>
            <person name="Gujja S."/>
            <person name="Heilman E.R."/>
            <person name="Heiman D.I."/>
            <person name="Hepburn T.A."/>
            <person name="Howarth C."/>
            <person name="Jen D."/>
            <person name="Larson L."/>
            <person name="Lewis B."/>
            <person name="Mehta T."/>
            <person name="Park D."/>
            <person name="Pearson M."/>
            <person name="Richards J."/>
            <person name="Roberts A."/>
            <person name="Saif S."/>
            <person name="Shea T.D."/>
            <person name="Shenoy N."/>
            <person name="Sisk P."/>
            <person name="Stolte C."/>
            <person name="Sykes S.N."/>
            <person name="Thomson T."/>
            <person name="Walk T."/>
            <person name="White J."/>
            <person name="Yandava C."/>
            <person name="Straight P."/>
            <person name="Clardy J."/>
            <person name="Hung D."/>
            <person name="Kolter R."/>
            <person name="Mekalanos J."/>
            <person name="Walker S."/>
            <person name="Walsh C.T."/>
            <person name="Wieland-Brown L.C."/>
            <person name="Haas B."/>
            <person name="Nusbaum C."/>
            <person name="Birren B."/>
        </authorList>
    </citation>
    <scope>NUCLEOTIDE SEQUENCE [LARGE SCALE GENOMIC DNA]</scope>
    <source>
        <strain evidence="3">ATCC 25486 / DSM 40338 / CBS 914.69 / JCM 4507 / NBRC 13074 / NRRL 2958 / 5647</strain>
    </source>
</reference>
<evidence type="ECO:0000313" key="2">
    <source>
        <dbReference type="EMBL" id="EFH31756.1"/>
    </source>
</evidence>
<dbReference type="EMBL" id="CM000950">
    <property type="protein sequence ID" value="EFH31756.1"/>
    <property type="molecule type" value="Genomic_DNA"/>
</dbReference>
<accession>D6X8L0</accession>
<organism evidence="2 3">
    <name type="scientific">Streptomyces pristinaespiralis (strain ATCC 25486 / DSM 40338 / CBS 914.69 / JCM 4507 / KCC S-0507 / NBRC 13074 / NRRL 2958 / 5647)</name>
    <dbReference type="NCBI Taxonomy" id="457429"/>
    <lineage>
        <taxon>Bacteria</taxon>
        <taxon>Bacillati</taxon>
        <taxon>Actinomycetota</taxon>
        <taxon>Actinomycetes</taxon>
        <taxon>Kitasatosporales</taxon>
        <taxon>Streptomycetaceae</taxon>
        <taxon>Streptomyces</taxon>
    </lineage>
</organism>
<dbReference type="AlphaFoldDB" id="D6X8L0"/>
<protein>
    <submittedName>
        <fullName evidence="2">Predicted protein</fullName>
    </submittedName>
</protein>
<sequence length="113" mass="12312">MLPTRPSACCVAHVGRILPTGPPLCGCGLVSPGVCTGSADRPDQSRGPVTELSIRTSEPGRESVRQPDMAPAHIRREAAVPLRGARVRRLLFWRYLLVFRDSGSRTGRRSGMY</sequence>